<dbReference type="InterPro" id="IPR013632">
    <property type="entry name" value="Rad51_C"/>
</dbReference>
<keyword evidence="3" id="KW-0238">DNA-binding</keyword>
<evidence type="ECO:0000259" key="6">
    <source>
        <dbReference type="PROSITE" id="PS50163"/>
    </source>
</evidence>
<dbReference type="GO" id="GO:0140664">
    <property type="term" value="F:ATP-dependent DNA damage sensor activity"/>
    <property type="evidence" value="ECO:0007669"/>
    <property type="project" value="InterPro"/>
</dbReference>
<sequence>MSEQIEIVDGIIPNTKWTTMQKIVKSGINTVGDLARQTPSQLSEQSGVGQDTCEKYIATALEMISEGVITGEQLWDRLKNRHKLTTGSKAVDEILRSDDDRERGKPGGVEEQTTTEVGGEKGVGKTQLMHVLAVNAQLPYEEGGLGGKVVWIDTENTFRPDRIIQICKARGLDGLEMLRGILYEEVYHSKHQLEIISKLPKLCQEYDIKLIIVDSMIAHLRSEYTGRGMLAERQQLLSDILQRLGKISQNHHLTVIYTNQVMDKPTPYGDPTEAVGGNIMGHASTLRLFIKRGRQGSRVMKVTKSPYLPENEATFLVTEAGIEDTEENIKKLEKPEENEDE</sequence>
<proteinExistence type="predicted"/>
<keyword evidence="1" id="KW-0547">Nucleotide-binding</keyword>
<organism evidence="7">
    <name type="scientific">viral metagenome</name>
    <dbReference type="NCBI Taxonomy" id="1070528"/>
    <lineage>
        <taxon>unclassified sequences</taxon>
        <taxon>metagenomes</taxon>
        <taxon>organismal metagenomes</taxon>
    </lineage>
</organism>
<keyword evidence="2" id="KW-0067">ATP-binding</keyword>
<dbReference type="InterPro" id="IPR027417">
    <property type="entry name" value="P-loop_NTPase"/>
</dbReference>
<dbReference type="PROSITE" id="PS50162">
    <property type="entry name" value="RECA_2"/>
    <property type="match status" value="1"/>
</dbReference>
<evidence type="ECO:0000256" key="3">
    <source>
        <dbReference type="ARBA" id="ARBA00023125"/>
    </source>
</evidence>
<evidence type="ECO:0000256" key="1">
    <source>
        <dbReference type="ARBA" id="ARBA00022741"/>
    </source>
</evidence>
<reference evidence="7" key="1">
    <citation type="submission" date="2020-03" db="EMBL/GenBank/DDBJ databases">
        <title>The deep terrestrial virosphere.</title>
        <authorList>
            <person name="Holmfeldt K."/>
            <person name="Nilsson E."/>
            <person name="Simone D."/>
            <person name="Lopez-Fernandez M."/>
            <person name="Wu X."/>
            <person name="de Brujin I."/>
            <person name="Lundin D."/>
            <person name="Andersson A."/>
            <person name="Bertilsson S."/>
            <person name="Dopson M."/>
        </authorList>
    </citation>
    <scope>NUCLEOTIDE SEQUENCE</scope>
    <source>
        <strain evidence="7">MM171B03352</strain>
    </source>
</reference>
<dbReference type="InterPro" id="IPR020588">
    <property type="entry name" value="RecA_ATP-bd"/>
</dbReference>
<dbReference type="SUPFAM" id="SSF47794">
    <property type="entry name" value="Rad51 N-terminal domain-like"/>
    <property type="match status" value="1"/>
</dbReference>
<dbReference type="GO" id="GO:0006281">
    <property type="term" value="P:DNA repair"/>
    <property type="evidence" value="ECO:0007669"/>
    <property type="project" value="InterPro"/>
</dbReference>
<dbReference type="InterPro" id="IPR010995">
    <property type="entry name" value="DNA_repair_Rad51/TF_NusA_a-hlx"/>
</dbReference>
<dbReference type="GO" id="GO:0005524">
    <property type="term" value="F:ATP binding"/>
    <property type="evidence" value="ECO:0007669"/>
    <property type="project" value="UniProtKB-KW"/>
</dbReference>
<gene>
    <name evidence="7" type="ORF">MM171B03352_0007</name>
</gene>
<feature type="domain" description="RecA family profile 2" evidence="6">
    <location>
        <begin position="268"/>
        <end position="327"/>
    </location>
</feature>
<dbReference type="NCBIfam" id="NF003301">
    <property type="entry name" value="PRK04301.1"/>
    <property type="match status" value="1"/>
</dbReference>
<dbReference type="SUPFAM" id="SSF52540">
    <property type="entry name" value="P-loop containing nucleoside triphosphate hydrolases"/>
    <property type="match status" value="1"/>
</dbReference>
<dbReference type="PROSITE" id="PS50163">
    <property type="entry name" value="RECA_3"/>
    <property type="match status" value="1"/>
</dbReference>
<feature type="domain" description="RecA family profile 1" evidence="5">
    <location>
        <begin position="80"/>
        <end position="261"/>
    </location>
</feature>
<name>A0A6M3X667_9ZZZZ</name>
<evidence type="ECO:0000313" key="7">
    <source>
        <dbReference type="EMBL" id="QJH93191.1"/>
    </source>
</evidence>
<dbReference type="EMBL" id="MT143954">
    <property type="protein sequence ID" value="QJH93191.1"/>
    <property type="molecule type" value="Genomic_DNA"/>
</dbReference>
<dbReference type="PIRSF" id="PIRSF005856">
    <property type="entry name" value="Rad51"/>
    <property type="match status" value="1"/>
</dbReference>
<dbReference type="Pfam" id="PF08423">
    <property type="entry name" value="Rad51"/>
    <property type="match status" value="1"/>
</dbReference>
<evidence type="ECO:0000259" key="5">
    <source>
        <dbReference type="PROSITE" id="PS50162"/>
    </source>
</evidence>
<dbReference type="PANTHER" id="PTHR22942">
    <property type="entry name" value="RECA/RAD51/RADA DNA STRAND-PAIRING FAMILY MEMBER"/>
    <property type="match status" value="1"/>
</dbReference>
<dbReference type="PANTHER" id="PTHR22942:SF30">
    <property type="entry name" value="MEIOTIC RECOMBINATION PROTEIN DMC1_LIM15 HOMOLOG"/>
    <property type="match status" value="1"/>
</dbReference>
<dbReference type="InterPro" id="IPR003593">
    <property type="entry name" value="AAA+_ATPase"/>
</dbReference>
<protein>
    <submittedName>
        <fullName evidence="7">Putative DNA repair and recombination protein</fullName>
    </submittedName>
</protein>
<dbReference type="Gene3D" id="3.40.50.300">
    <property type="entry name" value="P-loop containing nucleotide triphosphate hydrolases"/>
    <property type="match status" value="1"/>
</dbReference>
<dbReference type="GO" id="GO:0003677">
    <property type="term" value="F:DNA binding"/>
    <property type="evidence" value="ECO:0007669"/>
    <property type="project" value="UniProtKB-KW"/>
</dbReference>
<dbReference type="SMART" id="SM00382">
    <property type="entry name" value="AAA"/>
    <property type="match status" value="1"/>
</dbReference>
<evidence type="ECO:0000256" key="2">
    <source>
        <dbReference type="ARBA" id="ARBA00022840"/>
    </source>
</evidence>
<dbReference type="Gene3D" id="1.10.150.20">
    <property type="entry name" value="5' to 3' exonuclease, C-terminal subdomain"/>
    <property type="match status" value="1"/>
</dbReference>
<dbReference type="InterPro" id="IPR016467">
    <property type="entry name" value="DNA_recomb/repair_RecA-like"/>
</dbReference>
<dbReference type="InterPro" id="IPR020587">
    <property type="entry name" value="RecA_monomer-monomer_interface"/>
</dbReference>
<dbReference type="AlphaFoldDB" id="A0A6M3X667"/>
<evidence type="ECO:0000256" key="4">
    <source>
        <dbReference type="SAM" id="MobiDB-lite"/>
    </source>
</evidence>
<accession>A0A6M3X667</accession>
<feature type="region of interest" description="Disordered" evidence="4">
    <location>
        <begin position="97"/>
        <end position="120"/>
    </location>
</feature>